<keyword evidence="2" id="KW-0560">Oxidoreductase</keyword>
<organism evidence="5">
    <name type="scientific">Blastobotrys adeninivorans</name>
    <name type="common">Yeast</name>
    <name type="synonym">Arxula adeninivorans</name>
    <dbReference type="NCBI Taxonomy" id="409370"/>
    <lineage>
        <taxon>Eukaryota</taxon>
        <taxon>Fungi</taxon>
        <taxon>Dikarya</taxon>
        <taxon>Ascomycota</taxon>
        <taxon>Saccharomycotina</taxon>
        <taxon>Dipodascomycetes</taxon>
        <taxon>Dipodascales</taxon>
        <taxon>Trichomonascaceae</taxon>
        <taxon>Blastobotrys</taxon>
    </lineage>
</organism>
<keyword evidence="1" id="KW-0521">NADP</keyword>
<proteinExistence type="inferred from homology"/>
<dbReference type="EMBL" id="HG937692">
    <property type="protein sequence ID" value="CDP36555.1"/>
    <property type="molecule type" value="Genomic_DNA"/>
</dbReference>
<dbReference type="InterPro" id="IPR023210">
    <property type="entry name" value="NADP_OxRdtase_dom"/>
</dbReference>
<evidence type="ECO:0000256" key="2">
    <source>
        <dbReference type="ARBA" id="ARBA00023002"/>
    </source>
</evidence>
<evidence type="ECO:0000313" key="5">
    <source>
        <dbReference type="EMBL" id="CDP36555.1"/>
    </source>
</evidence>
<protein>
    <submittedName>
        <fullName evidence="5">ARAD1B15708p</fullName>
    </submittedName>
</protein>
<dbReference type="InterPro" id="IPR036812">
    <property type="entry name" value="NAD(P)_OxRdtase_dom_sf"/>
</dbReference>
<evidence type="ECO:0000259" key="4">
    <source>
        <dbReference type="Pfam" id="PF00248"/>
    </source>
</evidence>
<evidence type="ECO:0000256" key="1">
    <source>
        <dbReference type="ARBA" id="ARBA00022857"/>
    </source>
</evidence>
<dbReference type="PhylomeDB" id="A0A060T603"/>
<name>A0A060T603_BLAAD</name>
<dbReference type="PANTHER" id="PTHR43364">
    <property type="entry name" value="NADH-SPECIFIC METHYLGLYOXAL REDUCTASE-RELATED"/>
    <property type="match status" value="1"/>
</dbReference>
<feature type="domain" description="NADP-dependent oxidoreductase" evidence="4">
    <location>
        <begin position="29"/>
        <end position="333"/>
    </location>
</feature>
<dbReference type="InterPro" id="IPR050523">
    <property type="entry name" value="AKR_Detox_Biosynth"/>
</dbReference>
<accession>A0A060T603</accession>
<dbReference type="Gene3D" id="3.20.20.100">
    <property type="entry name" value="NADP-dependent oxidoreductase domain"/>
    <property type="match status" value="1"/>
</dbReference>
<dbReference type="Pfam" id="PF00248">
    <property type="entry name" value="Aldo_ket_red"/>
    <property type="match status" value="1"/>
</dbReference>
<dbReference type="GO" id="GO:0016491">
    <property type="term" value="F:oxidoreductase activity"/>
    <property type="evidence" value="ECO:0007669"/>
    <property type="project" value="UniProtKB-KW"/>
</dbReference>
<dbReference type="SUPFAM" id="SSF51430">
    <property type="entry name" value="NAD(P)-linked oxidoreductase"/>
    <property type="match status" value="1"/>
</dbReference>
<reference evidence="5" key="1">
    <citation type="submission" date="2014-02" db="EMBL/GenBank/DDBJ databases">
        <authorList>
            <person name="Genoscope - CEA"/>
        </authorList>
    </citation>
    <scope>NUCLEOTIDE SEQUENCE</scope>
    <source>
        <strain evidence="5">LS3</strain>
    </source>
</reference>
<dbReference type="AlphaFoldDB" id="A0A060T603"/>
<dbReference type="PANTHER" id="PTHR43364:SF7">
    <property type="entry name" value="NADP-DEPENDENT OXIDOREDUCTASE DOMAIN-CONTAINING PROTEIN-RELATED"/>
    <property type="match status" value="1"/>
</dbReference>
<sequence length="384" mass="43434">MSFVLNPPPDSPLARHRQLAPSAAVRVSPLCLGAMTFGLSQSERYGQCSKEDAFGILDTFYSQGGNFIDTANVYRNGESEMWLGEWMKLRDNRDDIVLATKYASFFQVHDKHKLQSNYGGNNMKSLKVALDSSLERLQTSYIDLLYVHWWDFTTSIPELMHGLNDLIVAGKVLYLGISDAPAWVVTKANEYARQKGLRQFVVYQGMWNATMRDFERDIIPMCREEGMGLCPYGVLNQGRFQTEQGFKDKETKNDGRNFIPVSQLDKDVSKVLEKVANKKGVDLLHVALAYVRSKAPYVFPIVGARKVSHIQGSIDGLKVTLSKEEIEEIESTYEFDFGFPHSFLSGSLFDKTRSRGANKPGDVWLLKLLGLFDWVENPKSLDQN</sequence>
<reference evidence="5" key="2">
    <citation type="submission" date="2014-06" db="EMBL/GenBank/DDBJ databases">
        <title>The complete genome of Blastobotrys (Arxula) adeninivorans LS3 - a yeast of biotechnological interest.</title>
        <authorList>
            <person name="Kunze G."/>
            <person name="Gaillardin C."/>
            <person name="Czernicka M."/>
            <person name="Durrens P."/>
            <person name="Martin T."/>
            <person name="Boer E."/>
            <person name="Gabaldon T."/>
            <person name="Cruz J."/>
            <person name="Talla E."/>
            <person name="Marck C."/>
            <person name="Goffeau A."/>
            <person name="Barbe V."/>
            <person name="Baret P."/>
            <person name="Baronian K."/>
            <person name="Beier S."/>
            <person name="Bleykasten C."/>
            <person name="Bode R."/>
            <person name="Casaregola S."/>
            <person name="Despons L."/>
            <person name="Fairhead C."/>
            <person name="Giersberg M."/>
            <person name="Gierski P."/>
            <person name="Hahnel U."/>
            <person name="Hartmann A."/>
            <person name="Jankowska D."/>
            <person name="Jubin C."/>
            <person name="Jung P."/>
            <person name="Lafontaine I."/>
            <person name="Leh-Louis V."/>
            <person name="Lemaire M."/>
            <person name="Marcet-Houben M."/>
            <person name="Mascher M."/>
            <person name="Morel G."/>
            <person name="Richard G.-F."/>
            <person name="Riechen J."/>
            <person name="Sacerdot C."/>
            <person name="Sarkar A."/>
            <person name="Savel G."/>
            <person name="Schacherer J."/>
            <person name="Sherman D."/>
            <person name="Straub M.-L."/>
            <person name="Stein N."/>
            <person name="Thierry A."/>
            <person name="Trautwein-Schult A."/>
            <person name="Westhof E."/>
            <person name="Worch S."/>
            <person name="Dujon B."/>
            <person name="Souciet J.-L."/>
            <person name="Wincker P."/>
            <person name="Scholz U."/>
            <person name="Neuveglise N."/>
        </authorList>
    </citation>
    <scope>NUCLEOTIDE SEQUENCE</scope>
    <source>
        <strain evidence="5">LS3</strain>
    </source>
</reference>
<evidence type="ECO:0000256" key="3">
    <source>
        <dbReference type="ARBA" id="ARBA00038157"/>
    </source>
</evidence>
<comment type="similarity">
    <text evidence="3">Belongs to the aldo/keto reductase family. Aldo/keto reductase 2 subfamily.</text>
</comment>
<gene>
    <name evidence="5" type="ORF">GNLVRS02_ARAD1B15708g</name>
</gene>